<feature type="region of interest" description="Disordered" evidence="7">
    <location>
        <begin position="120"/>
        <end position="143"/>
    </location>
</feature>
<dbReference type="InterPro" id="IPR020574">
    <property type="entry name" value="Ribosomal_uS9_CS"/>
</dbReference>
<dbReference type="GO" id="GO:0003723">
    <property type="term" value="F:RNA binding"/>
    <property type="evidence" value="ECO:0007669"/>
    <property type="project" value="TreeGrafter"/>
</dbReference>
<keyword evidence="2 5" id="KW-0689">Ribosomal protein</keyword>
<dbReference type="InterPro" id="IPR000754">
    <property type="entry name" value="Ribosomal_uS9"/>
</dbReference>
<dbReference type="GO" id="GO:0003735">
    <property type="term" value="F:structural constituent of ribosome"/>
    <property type="evidence" value="ECO:0007669"/>
    <property type="project" value="InterPro"/>
</dbReference>
<comment type="caution">
    <text evidence="8">The sequence shown here is derived from an EMBL/GenBank/DDBJ whole genome shotgun (WGS) entry which is preliminary data.</text>
</comment>
<dbReference type="SUPFAM" id="SSF54211">
    <property type="entry name" value="Ribosomal protein S5 domain 2-like"/>
    <property type="match status" value="1"/>
</dbReference>
<dbReference type="InterPro" id="IPR023035">
    <property type="entry name" value="Ribosomal_uS9_bac/plastid"/>
</dbReference>
<dbReference type="InterPro" id="IPR014721">
    <property type="entry name" value="Ribsml_uS5_D2-typ_fold_subgr"/>
</dbReference>
<dbReference type="Pfam" id="PF00380">
    <property type="entry name" value="Ribosomal_S9"/>
    <property type="match status" value="1"/>
</dbReference>
<dbReference type="NCBIfam" id="NF001099">
    <property type="entry name" value="PRK00132.1"/>
    <property type="match status" value="1"/>
</dbReference>
<dbReference type="AlphaFoldDB" id="A0A1F7UNR9"/>
<evidence type="ECO:0000256" key="7">
    <source>
        <dbReference type="SAM" id="MobiDB-lite"/>
    </source>
</evidence>
<dbReference type="GO" id="GO:0005737">
    <property type="term" value="C:cytoplasm"/>
    <property type="evidence" value="ECO:0007669"/>
    <property type="project" value="UniProtKB-ARBA"/>
</dbReference>
<feature type="compositionally biased region" description="Basic residues" evidence="7">
    <location>
        <begin position="129"/>
        <end position="143"/>
    </location>
</feature>
<evidence type="ECO:0000256" key="5">
    <source>
        <dbReference type="HAMAP-Rule" id="MF_00532"/>
    </source>
</evidence>
<evidence type="ECO:0000256" key="6">
    <source>
        <dbReference type="RuleBase" id="RU003815"/>
    </source>
</evidence>
<name>A0A1F7UNR9_9BACT</name>
<evidence type="ECO:0000256" key="2">
    <source>
        <dbReference type="ARBA" id="ARBA00022980"/>
    </source>
</evidence>
<dbReference type="EMBL" id="MGEJ01000021">
    <property type="protein sequence ID" value="OGL79931.1"/>
    <property type="molecule type" value="Genomic_DNA"/>
</dbReference>
<dbReference type="STRING" id="1802401.A3B21_00835"/>
<reference evidence="8 9" key="1">
    <citation type="journal article" date="2016" name="Nat. Commun.">
        <title>Thousands of microbial genomes shed light on interconnected biogeochemical processes in an aquifer system.</title>
        <authorList>
            <person name="Anantharaman K."/>
            <person name="Brown C.T."/>
            <person name="Hug L.A."/>
            <person name="Sharon I."/>
            <person name="Castelle C.J."/>
            <person name="Probst A.J."/>
            <person name="Thomas B.C."/>
            <person name="Singh A."/>
            <person name="Wilkins M.J."/>
            <person name="Karaoz U."/>
            <person name="Brodie E.L."/>
            <person name="Williams K.H."/>
            <person name="Hubbard S.S."/>
            <person name="Banfield J.F."/>
        </authorList>
    </citation>
    <scope>NUCLEOTIDE SEQUENCE [LARGE SCALE GENOMIC DNA]</scope>
</reference>
<gene>
    <name evidence="5" type="primary">rpsI</name>
    <name evidence="8" type="ORF">A3B21_00835</name>
</gene>
<evidence type="ECO:0000256" key="1">
    <source>
        <dbReference type="ARBA" id="ARBA00005251"/>
    </source>
</evidence>
<evidence type="ECO:0000256" key="3">
    <source>
        <dbReference type="ARBA" id="ARBA00023274"/>
    </source>
</evidence>
<dbReference type="Proteomes" id="UP000176897">
    <property type="component" value="Unassembled WGS sequence"/>
</dbReference>
<dbReference type="PANTHER" id="PTHR21569:SF1">
    <property type="entry name" value="SMALL RIBOSOMAL SUBUNIT PROTEIN US9M"/>
    <property type="match status" value="1"/>
</dbReference>
<dbReference type="PROSITE" id="PS00360">
    <property type="entry name" value="RIBOSOMAL_S9"/>
    <property type="match status" value="1"/>
</dbReference>
<dbReference type="PANTHER" id="PTHR21569">
    <property type="entry name" value="RIBOSOMAL PROTEIN S9"/>
    <property type="match status" value="1"/>
</dbReference>
<evidence type="ECO:0000256" key="4">
    <source>
        <dbReference type="ARBA" id="ARBA00035259"/>
    </source>
</evidence>
<dbReference type="GO" id="GO:0015935">
    <property type="term" value="C:small ribosomal subunit"/>
    <property type="evidence" value="ECO:0007669"/>
    <property type="project" value="UniProtKB-ARBA"/>
</dbReference>
<dbReference type="HAMAP" id="MF_00532_B">
    <property type="entry name" value="Ribosomal_uS9_B"/>
    <property type="match status" value="1"/>
</dbReference>
<comment type="similarity">
    <text evidence="1 5 6">Belongs to the universal ribosomal protein uS9 family.</text>
</comment>
<sequence>MPISAAHPAKAVTPLNYIFTVGRRKRAVAKVFFYRDGKGEVEINGKPLEVYFPSELLQQTVLAALNQSPFRNSVRVVVKVSGGGIPGQAVAVQHGITRALIKLDETLRPIFRARGFLTRDSREKERKKPGLKKARKAPQWQKR</sequence>
<dbReference type="FunFam" id="3.30.230.10:FF:000001">
    <property type="entry name" value="30S ribosomal protein S9"/>
    <property type="match status" value="1"/>
</dbReference>
<dbReference type="Gene3D" id="3.30.230.10">
    <property type="match status" value="1"/>
</dbReference>
<accession>A0A1F7UNR9</accession>
<protein>
    <recommendedName>
        <fullName evidence="4 5">Small ribosomal subunit protein uS9</fullName>
    </recommendedName>
</protein>
<evidence type="ECO:0000313" key="9">
    <source>
        <dbReference type="Proteomes" id="UP000176897"/>
    </source>
</evidence>
<keyword evidence="3 5" id="KW-0687">Ribonucleoprotein</keyword>
<dbReference type="InterPro" id="IPR020568">
    <property type="entry name" value="Ribosomal_Su5_D2-typ_SF"/>
</dbReference>
<organism evidence="8 9">
    <name type="scientific">Candidatus Uhrbacteria bacterium RIFCSPLOWO2_01_FULL_47_24</name>
    <dbReference type="NCBI Taxonomy" id="1802401"/>
    <lineage>
        <taxon>Bacteria</taxon>
        <taxon>Candidatus Uhriibacteriota</taxon>
    </lineage>
</organism>
<evidence type="ECO:0000313" key="8">
    <source>
        <dbReference type="EMBL" id="OGL79931.1"/>
    </source>
</evidence>
<dbReference type="GO" id="GO:0006412">
    <property type="term" value="P:translation"/>
    <property type="evidence" value="ECO:0007669"/>
    <property type="project" value="UniProtKB-UniRule"/>
</dbReference>
<proteinExistence type="inferred from homology"/>